<dbReference type="Pfam" id="PF03468">
    <property type="entry name" value="XS"/>
    <property type="match status" value="1"/>
</dbReference>
<evidence type="ECO:0000256" key="1">
    <source>
        <dbReference type="SAM" id="Coils"/>
    </source>
</evidence>
<evidence type="ECO:0000259" key="3">
    <source>
        <dbReference type="Pfam" id="PF03468"/>
    </source>
</evidence>
<reference evidence="4 5" key="1">
    <citation type="journal article" date="2018" name="Cell">
        <title>The Chara Genome: Secondary Complexity and Implications for Plant Terrestrialization.</title>
        <authorList>
            <person name="Nishiyama T."/>
            <person name="Sakayama H."/>
            <person name="Vries J.D."/>
            <person name="Buschmann H."/>
            <person name="Saint-Marcoux D."/>
            <person name="Ullrich K.K."/>
            <person name="Haas F.B."/>
            <person name="Vanderstraeten L."/>
            <person name="Becker D."/>
            <person name="Lang D."/>
            <person name="Vosolsobe S."/>
            <person name="Rombauts S."/>
            <person name="Wilhelmsson P.K.I."/>
            <person name="Janitza P."/>
            <person name="Kern R."/>
            <person name="Heyl A."/>
            <person name="Rumpler F."/>
            <person name="Villalobos L.I.A.C."/>
            <person name="Clay J.M."/>
            <person name="Skokan R."/>
            <person name="Toyoda A."/>
            <person name="Suzuki Y."/>
            <person name="Kagoshima H."/>
            <person name="Schijlen E."/>
            <person name="Tajeshwar N."/>
            <person name="Catarino B."/>
            <person name="Hetherington A.J."/>
            <person name="Saltykova A."/>
            <person name="Bonnot C."/>
            <person name="Breuninger H."/>
            <person name="Symeonidi A."/>
            <person name="Radhakrishnan G.V."/>
            <person name="Van Nieuwerburgh F."/>
            <person name="Deforce D."/>
            <person name="Chang C."/>
            <person name="Karol K.G."/>
            <person name="Hedrich R."/>
            <person name="Ulvskov P."/>
            <person name="Glockner G."/>
            <person name="Delwiche C.F."/>
            <person name="Petrasek J."/>
            <person name="Van de Peer Y."/>
            <person name="Friml J."/>
            <person name="Beilby M."/>
            <person name="Dolan L."/>
            <person name="Kohara Y."/>
            <person name="Sugano S."/>
            <person name="Fujiyama A."/>
            <person name="Delaux P.-M."/>
            <person name="Quint M."/>
            <person name="TheiBen G."/>
            <person name="Hagemann M."/>
            <person name="Harholt J."/>
            <person name="Dunand C."/>
            <person name="Zachgo S."/>
            <person name="Langdale J."/>
            <person name="Maumus F."/>
            <person name="Straeten D.V.D."/>
            <person name="Gould S.B."/>
            <person name="Rensing S.A."/>
        </authorList>
    </citation>
    <scope>NUCLEOTIDE SEQUENCE [LARGE SCALE GENOMIC DNA]</scope>
    <source>
        <strain evidence="4 5">S276</strain>
    </source>
</reference>
<dbReference type="InterPro" id="IPR027267">
    <property type="entry name" value="AH/BAR_dom_sf"/>
</dbReference>
<keyword evidence="1" id="KW-0175">Coiled coil</keyword>
<evidence type="ECO:0000313" key="5">
    <source>
        <dbReference type="Proteomes" id="UP000265515"/>
    </source>
</evidence>
<name>A0A388L971_CHABU</name>
<feature type="domain" description="XS" evidence="3">
    <location>
        <begin position="125"/>
        <end position="250"/>
    </location>
</feature>
<dbReference type="STRING" id="69332.A0A388L971"/>
<dbReference type="InterPro" id="IPR005380">
    <property type="entry name" value="XS_domain"/>
</dbReference>
<evidence type="ECO:0000313" key="4">
    <source>
        <dbReference type="EMBL" id="GBG78834.1"/>
    </source>
</evidence>
<organism evidence="4 5">
    <name type="scientific">Chara braunii</name>
    <name type="common">Braun's stonewort</name>
    <dbReference type="NCBI Taxonomy" id="69332"/>
    <lineage>
        <taxon>Eukaryota</taxon>
        <taxon>Viridiplantae</taxon>
        <taxon>Streptophyta</taxon>
        <taxon>Charophyceae</taxon>
        <taxon>Charales</taxon>
        <taxon>Characeae</taxon>
        <taxon>Chara</taxon>
    </lineage>
</organism>
<evidence type="ECO:0000256" key="2">
    <source>
        <dbReference type="SAM" id="MobiDB-lite"/>
    </source>
</evidence>
<dbReference type="GO" id="GO:0051607">
    <property type="term" value="P:defense response to virus"/>
    <property type="evidence" value="ECO:0007669"/>
    <property type="project" value="InterPro"/>
</dbReference>
<dbReference type="PANTHER" id="PTHR46602">
    <property type="entry name" value="PROTEIN SUPPRESSOR OF GENE SILENCING 3"/>
    <property type="match status" value="1"/>
</dbReference>
<comment type="caution">
    <text evidence="4">The sequence shown here is derived from an EMBL/GenBank/DDBJ whole genome shotgun (WGS) entry which is preliminary data.</text>
</comment>
<dbReference type="InterPro" id="IPR038588">
    <property type="entry name" value="XS_domain_sf"/>
</dbReference>
<gene>
    <name evidence="4" type="ORF">CBR_g28057</name>
</gene>
<dbReference type="SUPFAM" id="SSF103657">
    <property type="entry name" value="BAR/IMD domain-like"/>
    <property type="match status" value="1"/>
</dbReference>
<accession>A0A388L971</accession>
<dbReference type="PANTHER" id="PTHR46602:SF1">
    <property type="entry name" value="PROTEIN SUPPRESSOR OF GENE SILENCING 3"/>
    <property type="match status" value="1"/>
</dbReference>
<proteinExistence type="predicted"/>
<dbReference type="InterPro" id="IPR044287">
    <property type="entry name" value="SGS3"/>
</dbReference>
<feature type="coiled-coil region" evidence="1">
    <location>
        <begin position="275"/>
        <end position="348"/>
    </location>
</feature>
<feature type="compositionally biased region" description="Low complexity" evidence="2">
    <location>
        <begin position="504"/>
        <end position="515"/>
    </location>
</feature>
<protein>
    <recommendedName>
        <fullName evidence="3">XS domain-containing protein</fullName>
    </recommendedName>
</protein>
<sequence length="894" mass="96735">MGDAGQMEFAIGDDVDESRLDRQELLALEETARKKFQELLNKQEAEGKISGDGLKVQKQHKCEACPAKSQSIFLSFQALINHAQSFKKKNWHIHRGYAKALEAFRKGHMEAPENAVKVEQGQEGEVVWPPTVILCNTFRSQDAQGKWASLGKQQLPPVLLMLMEGKGRFRPIYTKTGHRGMSFVVFGSEEDGEGYRHAQEMAEFFFLQGKGLSDWEKLVGGRMDDAAWAEPIKHGVEHLYGYLARRVDMEILDPRKQFCKDWSIRPLEEVKKGMKKRHREEEDEKETKLRKLQSEKDEAIQLLEIKEKERRQVEEEKAKALKELEKQQEKYNKEAAMLQEKLMAAEREYKVKVQSLNEKVECIDRDTRTERERLQRLVEEVQFARHEELRKWEGLQDRQKQPTDWMNSNGLMVPSLRGTENVHSSLPLLPGEEPSSETNKRLSLVPQLSSGSFGYHSGDGLGKSFIGSSDFGTQQGSILSVRSSGLDPLGTHQQNRTGDGLLGSSPYSPNTSSSLHSLQMPAANMLGPQGALGAEHPLGVQGSLMPKGALAAQGTVNSQVPVGLLGTFGSQGTLSHLGGLGPEGTLGPQIHLGSSLGSGLGSTLGSNLGSTIGSSMGSSTGSSLISSLSSTIDSSLGSCLTSSLGGLSTSYGTYGRSLGSSLGALGPPYGSTAGISHIPRSTTYDDFMPATKSSSYESALPQAASGNLSLASLGGNYRESALPYGSDMLSSTSLQPTHGYKPGYRKPGMGTAKEGVGMHGSVADKLMLSSSYGKPLGTSTESMYSLSNPTNGLGDGVFGHGNSHDLDGLMNSRRPALAGAPLTQATPQEGFTNSYLGRSLLDDSTNGESWQAFSSKRVAGQIGDHDSFHLMAGVDSLVHPVMGASHGVGQSFRY</sequence>
<dbReference type="AlphaFoldDB" id="A0A388L971"/>
<dbReference type="EMBL" id="BFEA01000305">
    <property type="protein sequence ID" value="GBG78834.1"/>
    <property type="molecule type" value="Genomic_DNA"/>
</dbReference>
<dbReference type="Gramene" id="GBG78834">
    <property type="protein sequence ID" value="GBG78834"/>
    <property type="gene ID" value="CBR_g28057"/>
</dbReference>
<dbReference type="Proteomes" id="UP000265515">
    <property type="component" value="Unassembled WGS sequence"/>
</dbReference>
<dbReference type="GO" id="GO:0031047">
    <property type="term" value="P:regulatory ncRNA-mediated gene silencing"/>
    <property type="evidence" value="ECO:0007669"/>
    <property type="project" value="InterPro"/>
</dbReference>
<dbReference type="Gene3D" id="3.30.70.2890">
    <property type="entry name" value="XS domain"/>
    <property type="match status" value="1"/>
</dbReference>
<feature type="region of interest" description="Disordered" evidence="2">
    <location>
        <begin position="482"/>
        <end position="515"/>
    </location>
</feature>
<keyword evidence="5" id="KW-1185">Reference proteome</keyword>